<keyword evidence="2" id="KW-1185">Reference proteome</keyword>
<proteinExistence type="predicted"/>
<feature type="non-terminal residue" evidence="1">
    <location>
        <position position="45"/>
    </location>
</feature>
<organism evidence="1 2">
    <name type="scientific">Gigaspora margarita</name>
    <dbReference type="NCBI Taxonomy" id="4874"/>
    <lineage>
        <taxon>Eukaryota</taxon>
        <taxon>Fungi</taxon>
        <taxon>Fungi incertae sedis</taxon>
        <taxon>Mucoromycota</taxon>
        <taxon>Glomeromycotina</taxon>
        <taxon>Glomeromycetes</taxon>
        <taxon>Diversisporales</taxon>
        <taxon>Gigasporaceae</taxon>
        <taxon>Gigaspora</taxon>
    </lineage>
</organism>
<name>A0ABN7XGW6_GIGMA</name>
<reference evidence="1 2" key="1">
    <citation type="submission" date="2021-06" db="EMBL/GenBank/DDBJ databases">
        <authorList>
            <person name="Kallberg Y."/>
            <person name="Tangrot J."/>
            <person name="Rosling A."/>
        </authorList>
    </citation>
    <scope>NUCLEOTIDE SEQUENCE [LARGE SCALE GENOMIC DNA]</scope>
    <source>
        <strain evidence="1 2">120-4 pot B 10/14</strain>
    </source>
</reference>
<dbReference type="Proteomes" id="UP000789901">
    <property type="component" value="Unassembled WGS sequence"/>
</dbReference>
<evidence type="ECO:0000313" key="2">
    <source>
        <dbReference type="Proteomes" id="UP000789901"/>
    </source>
</evidence>
<accession>A0ABN7XGW6</accession>
<feature type="non-terminal residue" evidence="1">
    <location>
        <position position="1"/>
    </location>
</feature>
<protein>
    <submittedName>
        <fullName evidence="1">42876_t:CDS:1</fullName>
    </submittedName>
</protein>
<sequence length="45" mass="4920">NTLASVSLVMLFEQVDLTLLENNVSQPNDNGHKVITLSSMTGFIQ</sequence>
<evidence type="ECO:0000313" key="1">
    <source>
        <dbReference type="EMBL" id="CAG8854507.1"/>
    </source>
</evidence>
<dbReference type="EMBL" id="CAJVQB010138963">
    <property type="protein sequence ID" value="CAG8854507.1"/>
    <property type="molecule type" value="Genomic_DNA"/>
</dbReference>
<gene>
    <name evidence="1" type="ORF">GMARGA_LOCUS43328</name>
</gene>
<comment type="caution">
    <text evidence="1">The sequence shown here is derived from an EMBL/GenBank/DDBJ whole genome shotgun (WGS) entry which is preliminary data.</text>
</comment>